<feature type="domain" description="Glycosyltransferase subfamily 4-like N-terminal" evidence="3">
    <location>
        <begin position="21"/>
        <end position="142"/>
    </location>
</feature>
<keyword evidence="5" id="KW-1185">Reference proteome</keyword>
<organism evidence="4 5">
    <name type="scientific">Agrococcus jenensis</name>
    <dbReference type="NCBI Taxonomy" id="46353"/>
    <lineage>
        <taxon>Bacteria</taxon>
        <taxon>Bacillati</taxon>
        <taxon>Actinomycetota</taxon>
        <taxon>Actinomycetes</taxon>
        <taxon>Micrococcales</taxon>
        <taxon>Microbacteriaceae</taxon>
        <taxon>Agrococcus</taxon>
    </lineage>
</organism>
<proteinExistence type="predicted"/>
<comment type="caution">
    <text evidence="4">The sequence shown here is derived from an EMBL/GenBank/DDBJ whole genome shotgun (WGS) entry which is preliminary data.</text>
</comment>
<dbReference type="AlphaFoldDB" id="A0A3N2APW9"/>
<dbReference type="RefSeq" id="WP_170165502.1">
    <property type="nucleotide sequence ID" value="NZ_RKHJ01000001.1"/>
</dbReference>
<keyword evidence="2 4" id="KW-0808">Transferase</keyword>
<evidence type="ECO:0000313" key="5">
    <source>
        <dbReference type="Proteomes" id="UP000275456"/>
    </source>
</evidence>
<dbReference type="InterPro" id="IPR028098">
    <property type="entry name" value="Glyco_trans_4-like_N"/>
</dbReference>
<sequence length="365" mass="39155">MRVASVRVASVPAAHPYVRAVSAAEGVAVLADPVPDPAHPDRWWPPAMLDAEWIRRSADRFDVMHVHFGMESLPEGRLAAALDALDALGKPLVYTVHDLQNPQLDEQTGHRGDLDLLVPRAARLVTLTRAAADEVRRTWGRDALVLAHPTLLDDDDDEAVDADAHPDAGLDAPLVVGVHLRDLRPNIDAEGAVRALLQALDALASAGVAATGRVLLNATTRDEALARRLEASLRGRGDCHLVVRARPDDAALLAELDRLDVALLPYGHGTHSGWVELCYDRGVTVVGPGSLAMAGQHPDGYVGITAPDDAGRAVVEAVSRGARAGSPERRRLVAARRERRLAERAVVAEAHAALYREVLTEGRSR</sequence>
<gene>
    <name evidence="4" type="ORF">EDD26_0454</name>
</gene>
<accession>A0A3N2APW9</accession>
<protein>
    <submittedName>
        <fullName evidence="4">Glycosyltransferase involved in cell wall biosynthesis</fullName>
    </submittedName>
</protein>
<evidence type="ECO:0000313" key="4">
    <source>
        <dbReference type="EMBL" id="ROR65093.1"/>
    </source>
</evidence>
<evidence type="ECO:0000256" key="1">
    <source>
        <dbReference type="ARBA" id="ARBA00022676"/>
    </source>
</evidence>
<reference evidence="4 5" key="1">
    <citation type="submission" date="2018-11" db="EMBL/GenBank/DDBJ databases">
        <title>Sequencing the genomes of 1000 actinobacteria strains.</title>
        <authorList>
            <person name="Klenk H.-P."/>
        </authorList>
    </citation>
    <scope>NUCLEOTIDE SEQUENCE [LARGE SCALE GENOMIC DNA]</scope>
    <source>
        <strain evidence="4 5">DSM 9580</strain>
    </source>
</reference>
<dbReference type="Gene3D" id="3.40.50.2000">
    <property type="entry name" value="Glycogen Phosphorylase B"/>
    <property type="match status" value="1"/>
</dbReference>
<dbReference type="Pfam" id="PF13439">
    <property type="entry name" value="Glyco_transf_4"/>
    <property type="match status" value="1"/>
</dbReference>
<dbReference type="SUPFAM" id="SSF53756">
    <property type="entry name" value="UDP-Glycosyltransferase/glycogen phosphorylase"/>
    <property type="match status" value="1"/>
</dbReference>
<keyword evidence="1" id="KW-0328">Glycosyltransferase</keyword>
<evidence type="ECO:0000259" key="3">
    <source>
        <dbReference type="Pfam" id="PF13439"/>
    </source>
</evidence>
<dbReference type="Proteomes" id="UP000275456">
    <property type="component" value="Unassembled WGS sequence"/>
</dbReference>
<name>A0A3N2APW9_9MICO</name>
<dbReference type="GO" id="GO:0016757">
    <property type="term" value="F:glycosyltransferase activity"/>
    <property type="evidence" value="ECO:0007669"/>
    <property type="project" value="UniProtKB-KW"/>
</dbReference>
<evidence type="ECO:0000256" key="2">
    <source>
        <dbReference type="ARBA" id="ARBA00022679"/>
    </source>
</evidence>
<dbReference type="EMBL" id="RKHJ01000001">
    <property type="protein sequence ID" value="ROR65093.1"/>
    <property type="molecule type" value="Genomic_DNA"/>
</dbReference>